<evidence type="ECO:0000313" key="3">
    <source>
        <dbReference type="Proteomes" id="UP000257109"/>
    </source>
</evidence>
<evidence type="ECO:0000313" key="2">
    <source>
        <dbReference type="EMBL" id="RDX72361.1"/>
    </source>
</evidence>
<comment type="caution">
    <text evidence="2">The sequence shown here is derived from an EMBL/GenBank/DDBJ whole genome shotgun (WGS) entry which is preliminary data.</text>
</comment>
<name>A0A371F243_MUCPR</name>
<accession>A0A371F243</accession>
<dbReference type="EMBL" id="QJKJ01010934">
    <property type="protein sequence ID" value="RDX72361.1"/>
    <property type="molecule type" value="Genomic_DNA"/>
</dbReference>
<feature type="non-terminal residue" evidence="2">
    <location>
        <position position="1"/>
    </location>
</feature>
<protein>
    <submittedName>
        <fullName evidence="2">Uncharacterized protein</fullName>
    </submittedName>
</protein>
<dbReference type="Proteomes" id="UP000257109">
    <property type="component" value="Unassembled WGS sequence"/>
</dbReference>
<proteinExistence type="predicted"/>
<organism evidence="2 3">
    <name type="scientific">Mucuna pruriens</name>
    <name type="common">Velvet bean</name>
    <name type="synonym">Dolichos pruriens</name>
    <dbReference type="NCBI Taxonomy" id="157652"/>
    <lineage>
        <taxon>Eukaryota</taxon>
        <taxon>Viridiplantae</taxon>
        <taxon>Streptophyta</taxon>
        <taxon>Embryophyta</taxon>
        <taxon>Tracheophyta</taxon>
        <taxon>Spermatophyta</taxon>
        <taxon>Magnoliopsida</taxon>
        <taxon>eudicotyledons</taxon>
        <taxon>Gunneridae</taxon>
        <taxon>Pentapetalae</taxon>
        <taxon>rosids</taxon>
        <taxon>fabids</taxon>
        <taxon>Fabales</taxon>
        <taxon>Fabaceae</taxon>
        <taxon>Papilionoideae</taxon>
        <taxon>50 kb inversion clade</taxon>
        <taxon>NPAAA clade</taxon>
        <taxon>indigoferoid/millettioid clade</taxon>
        <taxon>Phaseoleae</taxon>
        <taxon>Mucuna</taxon>
    </lineage>
</organism>
<evidence type="ECO:0000256" key="1">
    <source>
        <dbReference type="SAM" id="MobiDB-lite"/>
    </source>
</evidence>
<dbReference type="AlphaFoldDB" id="A0A371F243"/>
<feature type="region of interest" description="Disordered" evidence="1">
    <location>
        <begin position="67"/>
        <end position="91"/>
    </location>
</feature>
<feature type="compositionally biased region" description="Polar residues" evidence="1">
    <location>
        <begin position="80"/>
        <end position="91"/>
    </location>
</feature>
<sequence length="91" mass="10449">MEQIQAQVKKHREAEEDLAYRREPKEISTKAAPGLHWKTSSFSGKELQTRRGTTYIYTTEGKKSLDLKRHLPNSLVGHPPTNQQTYGPKSR</sequence>
<keyword evidence="3" id="KW-1185">Reference proteome</keyword>
<gene>
    <name evidence="2" type="ORF">CR513_48171</name>
</gene>
<reference evidence="2" key="1">
    <citation type="submission" date="2018-05" db="EMBL/GenBank/DDBJ databases">
        <title>Draft genome of Mucuna pruriens seed.</title>
        <authorList>
            <person name="Nnadi N.E."/>
            <person name="Vos R."/>
            <person name="Hasami M.H."/>
            <person name="Devisetty U.K."/>
            <person name="Aguiy J.C."/>
        </authorList>
    </citation>
    <scope>NUCLEOTIDE SEQUENCE [LARGE SCALE GENOMIC DNA]</scope>
    <source>
        <strain evidence="2">JCA_2017</strain>
    </source>
</reference>